<proteinExistence type="inferred from homology"/>
<comment type="subunit">
    <text evidence="13">F-type ATPases have 2 components, F(1) - the catalytic core - and F(0) - the membrane proton channel. F(1) has five subunits: alpha(3), beta(3), gamma(1), delta(1), epsilon(1). F(0) has three main subunits: a(1), b(2) and c(10-14). The alpha and beta chains form an alternating ring which encloses part of the gamma chain. F(1) is attached to F(0) by a central stalk formed by the gamma and epsilon chains, while a peripheral stalk is formed by the delta and b chains.</text>
</comment>
<evidence type="ECO:0000313" key="17">
    <source>
        <dbReference type="Proteomes" id="UP000019760"/>
    </source>
</evidence>
<comment type="similarity">
    <text evidence="1 13 14">Belongs to the ATPase B chain family.</text>
</comment>
<comment type="subcellular location">
    <subcellularLocation>
        <location evidence="13">Cell membrane</location>
        <topology evidence="13">Single-pass membrane protein</topology>
    </subcellularLocation>
    <subcellularLocation>
        <location evidence="12">Endomembrane system</location>
        <topology evidence="12">Single-pass membrane protein</topology>
    </subcellularLocation>
</comment>
<keyword evidence="7 13" id="KW-0406">Ion transport</keyword>
<dbReference type="Pfam" id="PF00430">
    <property type="entry name" value="ATP-synt_B"/>
    <property type="match status" value="1"/>
</dbReference>
<keyword evidence="4 13" id="KW-0812">Transmembrane</keyword>
<keyword evidence="13" id="KW-1003">Cell membrane</keyword>
<keyword evidence="17" id="KW-1185">Reference proteome</keyword>
<evidence type="ECO:0000256" key="9">
    <source>
        <dbReference type="ARBA" id="ARBA00023310"/>
    </source>
</evidence>
<dbReference type="GO" id="GO:0005886">
    <property type="term" value="C:plasma membrane"/>
    <property type="evidence" value="ECO:0007669"/>
    <property type="project" value="UniProtKB-SubCell"/>
</dbReference>
<dbReference type="AlphaFoldDB" id="A0A023D7X9"/>
<evidence type="ECO:0000256" key="8">
    <source>
        <dbReference type="ARBA" id="ARBA00023136"/>
    </source>
</evidence>
<keyword evidence="2 13" id="KW-0813">Transport</keyword>
<dbReference type="HAMAP" id="MF_01398">
    <property type="entry name" value="ATP_synth_b_bprime"/>
    <property type="match status" value="1"/>
</dbReference>
<keyword evidence="6 13" id="KW-1133">Transmembrane helix</keyword>
<feature type="coiled-coil region" evidence="15">
    <location>
        <begin position="85"/>
        <end position="156"/>
    </location>
</feature>
<dbReference type="GO" id="GO:0046961">
    <property type="term" value="F:proton-transporting ATPase activity, rotational mechanism"/>
    <property type="evidence" value="ECO:0007669"/>
    <property type="project" value="TreeGrafter"/>
</dbReference>
<dbReference type="GO" id="GO:0046933">
    <property type="term" value="F:proton-transporting ATP synthase activity, rotational mechanism"/>
    <property type="evidence" value="ECO:0007669"/>
    <property type="project" value="UniProtKB-UniRule"/>
</dbReference>
<evidence type="ECO:0000256" key="3">
    <source>
        <dbReference type="ARBA" id="ARBA00022547"/>
    </source>
</evidence>
<evidence type="ECO:0000256" key="4">
    <source>
        <dbReference type="ARBA" id="ARBA00022692"/>
    </source>
</evidence>
<dbReference type="PANTHER" id="PTHR33445:SF1">
    <property type="entry name" value="ATP SYNTHASE SUBUNIT B"/>
    <property type="match status" value="1"/>
</dbReference>
<evidence type="ECO:0000256" key="1">
    <source>
        <dbReference type="ARBA" id="ARBA00005513"/>
    </source>
</evidence>
<dbReference type="OrthoDB" id="7271837at2"/>
<comment type="caution">
    <text evidence="16">The sequence shown here is derived from an EMBL/GenBank/DDBJ whole genome shotgun (WGS) entry which is preliminary data.</text>
</comment>
<evidence type="ECO:0000256" key="5">
    <source>
        <dbReference type="ARBA" id="ARBA00022781"/>
    </source>
</evidence>
<keyword evidence="8 13" id="KW-0472">Membrane</keyword>
<evidence type="ECO:0000256" key="6">
    <source>
        <dbReference type="ARBA" id="ARBA00022989"/>
    </source>
</evidence>
<sequence>MPASPRKPAAPLTALRAFGPVLGLTPGVACAETMPQLDFGNPYLLWQVVWGAVIFLVFYVILSRSALPRVASVLAARRQCIESDLEVAHRARDEADRAVDELRRARHDAAAQAQANIDQVVQEARRAAERQAHEMNQRLAADIAKAEERITASRQEALARLPEIATEIARPLASKLLAPAGTQVGDETLSAAVRTSLSKAA</sequence>
<evidence type="ECO:0000256" key="11">
    <source>
        <dbReference type="ARBA" id="ARBA00025614"/>
    </source>
</evidence>
<evidence type="ECO:0000256" key="15">
    <source>
        <dbReference type="SAM" id="Coils"/>
    </source>
</evidence>
<keyword evidence="9 13" id="KW-0066">ATP synthesis</keyword>
<name>A0A023D7X9_ACIMT</name>
<comment type="function">
    <text evidence="11">Component of the F(0) channel, it forms part of the peripheral stalk, linking F(1) to F(0). The b'-subunit is a diverged and duplicated form of b found in plants and photosynthetic bacteria.</text>
</comment>
<evidence type="ECO:0000256" key="10">
    <source>
        <dbReference type="ARBA" id="ARBA00025198"/>
    </source>
</evidence>
<evidence type="ECO:0000256" key="14">
    <source>
        <dbReference type="RuleBase" id="RU003848"/>
    </source>
</evidence>
<reference evidence="17" key="1">
    <citation type="journal article" date="2014" name="FEMS Microbiol. Lett.">
        <title>Draft Genomic DNA Sequence of the Facultatively Methylotrophic Bacterium Acidomonas methanolica type strain MB58.</title>
        <authorList>
            <person name="Higashiura N."/>
            <person name="Hadano H."/>
            <person name="Hirakawa H."/>
            <person name="Matsutani M."/>
            <person name="Takabe S."/>
            <person name="Matsushita K."/>
            <person name="Azuma Y."/>
        </authorList>
    </citation>
    <scope>NUCLEOTIDE SEQUENCE [LARGE SCALE GENOMIC DNA]</scope>
    <source>
        <strain evidence="17">MB58</strain>
    </source>
</reference>
<protein>
    <recommendedName>
        <fullName evidence="13">ATP synthase subunit b</fullName>
    </recommendedName>
    <alternativeName>
        <fullName evidence="13">ATP synthase F(0) sector subunit b</fullName>
    </alternativeName>
    <alternativeName>
        <fullName evidence="13">ATPase subunit I</fullName>
    </alternativeName>
    <alternativeName>
        <fullName evidence="13">F-type ATPase subunit b</fullName>
        <shortName evidence="13">F-ATPase subunit b</shortName>
    </alternativeName>
</protein>
<evidence type="ECO:0000256" key="2">
    <source>
        <dbReference type="ARBA" id="ARBA00022448"/>
    </source>
</evidence>
<feature type="transmembrane region" description="Helical" evidence="13">
    <location>
        <begin position="43"/>
        <end position="62"/>
    </location>
</feature>
<gene>
    <name evidence="13" type="primary">atpF</name>
    <name evidence="16" type="ORF">Amme_083_025</name>
</gene>
<dbReference type="GO" id="GO:0045259">
    <property type="term" value="C:proton-transporting ATP synthase complex"/>
    <property type="evidence" value="ECO:0007669"/>
    <property type="project" value="UniProtKB-KW"/>
</dbReference>
<keyword evidence="15" id="KW-0175">Coiled coil</keyword>
<dbReference type="CDD" id="cd06503">
    <property type="entry name" value="ATP-synt_Fo_b"/>
    <property type="match status" value="1"/>
</dbReference>
<dbReference type="GO" id="GO:0012505">
    <property type="term" value="C:endomembrane system"/>
    <property type="evidence" value="ECO:0007669"/>
    <property type="project" value="UniProtKB-SubCell"/>
</dbReference>
<dbReference type="InterPro" id="IPR050059">
    <property type="entry name" value="ATP_synthase_B_chain"/>
</dbReference>
<evidence type="ECO:0000256" key="13">
    <source>
        <dbReference type="HAMAP-Rule" id="MF_01398"/>
    </source>
</evidence>
<dbReference type="InterPro" id="IPR002146">
    <property type="entry name" value="ATP_synth_b/b'su_bac/chlpt"/>
</dbReference>
<keyword evidence="5 13" id="KW-0375">Hydrogen ion transport</keyword>
<accession>A0A023D7X9</accession>
<dbReference type="Proteomes" id="UP000019760">
    <property type="component" value="Unassembled WGS sequence"/>
</dbReference>
<evidence type="ECO:0000256" key="7">
    <source>
        <dbReference type="ARBA" id="ARBA00023065"/>
    </source>
</evidence>
<organism evidence="16 17">
    <name type="scientific">Acidomonas methanolica NBRC 104435</name>
    <dbReference type="NCBI Taxonomy" id="1231351"/>
    <lineage>
        <taxon>Bacteria</taxon>
        <taxon>Pseudomonadati</taxon>
        <taxon>Pseudomonadota</taxon>
        <taxon>Alphaproteobacteria</taxon>
        <taxon>Acetobacterales</taxon>
        <taxon>Acetobacteraceae</taxon>
        <taxon>Acidomonas</taxon>
    </lineage>
</organism>
<dbReference type="RefSeq" id="WP_042060191.1">
    <property type="nucleotide sequence ID" value="NZ_BAND01000083.1"/>
</dbReference>
<comment type="function">
    <text evidence="10 13">F(1)F(0) ATP synthase produces ATP from ADP in the presence of a proton or sodium gradient. F-type ATPases consist of two structural domains, F(1) containing the extramembraneous catalytic core and F(0) containing the membrane proton channel, linked together by a central stalk and a peripheral stalk. During catalysis, ATP synthesis in the catalytic domain of F(1) is coupled via a rotary mechanism of the central stalk subunits to proton translocation.</text>
</comment>
<keyword evidence="3 13" id="KW-0138">CF(0)</keyword>
<dbReference type="PANTHER" id="PTHR33445">
    <property type="entry name" value="ATP SYNTHASE SUBUNIT B', CHLOROPLASTIC"/>
    <property type="match status" value="1"/>
</dbReference>
<evidence type="ECO:0000256" key="12">
    <source>
        <dbReference type="ARBA" id="ARBA00037847"/>
    </source>
</evidence>
<evidence type="ECO:0000313" key="16">
    <source>
        <dbReference type="EMBL" id="GAJ29850.1"/>
    </source>
</evidence>
<dbReference type="EMBL" id="BAND01000083">
    <property type="protein sequence ID" value="GAJ29850.1"/>
    <property type="molecule type" value="Genomic_DNA"/>
</dbReference>
<reference evidence="16 17" key="2">
    <citation type="journal article" date="2014" name="FEMS Microbiol. Lett.">
        <title>Draft genomic DNA sequence of the facultatively methylotrophic bacterium Acidomonas methanolica type strain MB58.</title>
        <authorList>
            <person name="Higashiura N."/>
            <person name="Hadano H."/>
            <person name="Hirakawa H."/>
            <person name="Matsutani M."/>
            <person name="Takabe S."/>
            <person name="Matsushita K."/>
            <person name="Azuma Y."/>
        </authorList>
    </citation>
    <scope>NUCLEOTIDE SEQUENCE [LARGE SCALE GENOMIC DNA]</scope>
    <source>
        <strain evidence="16 17">MB58</strain>
    </source>
</reference>